<sequence length="132" mass="14914">MTLMDPLGLEPALVEHGCAQPGLYRAFVPLFIQYYGRMHRCLDVNESPGNAIRDFNAMALAFMDVVEDQHLPLERELLAEFGIDLSFDRRDPQRRAALTGTACYQNCYDRLTATVMPVVQMQSLSYGARLGR</sequence>
<dbReference type="EMBL" id="CP002209">
    <property type="protein sequence ID" value="ADN74620.1"/>
    <property type="molecule type" value="Genomic_DNA"/>
</dbReference>
<keyword evidence="2" id="KW-1185">Reference proteome</keyword>
<accession>E1SNC1</accession>
<dbReference type="STRING" id="550540.Fbal_0406"/>
<dbReference type="AlphaFoldDB" id="E1SNC1"/>
<dbReference type="GeneID" id="67180656"/>
<gene>
    <name evidence="1" type="ordered locus">Fbal_0406</name>
</gene>
<evidence type="ECO:0000313" key="1">
    <source>
        <dbReference type="EMBL" id="ADN74620.1"/>
    </source>
</evidence>
<evidence type="ECO:0000313" key="2">
    <source>
        <dbReference type="Proteomes" id="UP000006683"/>
    </source>
</evidence>
<name>E1SNC1_FERBD</name>
<dbReference type="Proteomes" id="UP000006683">
    <property type="component" value="Chromosome"/>
</dbReference>
<dbReference type="KEGG" id="fbl:Fbal_0406"/>
<dbReference type="HOGENOM" id="CLU_1913927_0_0_6"/>
<dbReference type="RefSeq" id="WP_013343926.1">
    <property type="nucleotide sequence ID" value="NC_014541.1"/>
</dbReference>
<proteinExistence type="predicted"/>
<reference evidence="1 2" key="1">
    <citation type="journal article" date="2010" name="Stand. Genomic Sci.">
        <title>Complete genome sequence of Ferrimonas balearica type strain (PAT).</title>
        <authorList>
            <person name="Nolan M."/>
            <person name="Sikorski J."/>
            <person name="Davenport K."/>
            <person name="Lucas S."/>
            <person name="Glavina Del Rio T."/>
            <person name="Tice H."/>
            <person name="Cheng J."/>
            <person name="Goodwin L."/>
            <person name="Pitluck S."/>
            <person name="Liolios K."/>
            <person name="Ivanova N."/>
            <person name="Mavromatis K."/>
            <person name="Ovchinnikova G."/>
            <person name="Pati A."/>
            <person name="Chen A."/>
            <person name="Palaniappan K."/>
            <person name="Land M."/>
            <person name="Hauser L."/>
            <person name="Chang Y."/>
            <person name="Jeffries C."/>
            <person name="Tapia R."/>
            <person name="Brettin T."/>
            <person name="Detter J."/>
            <person name="Han C."/>
            <person name="Yasawong M."/>
            <person name="Rohde M."/>
            <person name="Tindall B."/>
            <person name="Goker M."/>
            <person name="Woyke T."/>
            <person name="Bristow J."/>
            <person name="Eisen J."/>
            <person name="Markowitz V."/>
            <person name="Hugenholtz P."/>
            <person name="Kyrpides N."/>
            <person name="Klenk H."/>
            <person name="Lapidus A."/>
        </authorList>
    </citation>
    <scope>NUCLEOTIDE SEQUENCE [LARGE SCALE GENOMIC DNA]</scope>
    <source>
        <strain evidence="2">DSM 9799 / CCM 4581 / KCTC 23876 / PAT</strain>
    </source>
</reference>
<organism evidence="1 2">
    <name type="scientific">Ferrimonas balearica (strain DSM 9799 / CCM 4581 / KCTC 23876 / PAT)</name>
    <dbReference type="NCBI Taxonomy" id="550540"/>
    <lineage>
        <taxon>Bacteria</taxon>
        <taxon>Pseudomonadati</taxon>
        <taxon>Pseudomonadota</taxon>
        <taxon>Gammaproteobacteria</taxon>
        <taxon>Alteromonadales</taxon>
        <taxon>Ferrimonadaceae</taxon>
        <taxon>Ferrimonas</taxon>
    </lineage>
</organism>
<protein>
    <submittedName>
        <fullName evidence="1">Uncharacterized protein</fullName>
    </submittedName>
</protein>